<keyword evidence="3" id="KW-1015">Disulfide bond</keyword>
<keyword evidence="4" id="KW-1133">Transmembrane helix</keyword>
<dbReference type="Pfam" id="PF00059">
    <property type="entry name" value="Lectin_C"/>
    <property type="match status" value="1"/>
</dbReference>
<evidence type="ECO:0000256" key="1">
    <source>
        <dbReference type="ARBA" id="ARBA00004167"/>
    </source>
</evidence>
<keyword evidence="4" id="KW-0472">Membrane</keyword>
<accession>A0A493T893</accession>
<dbReference type="Gene3D" id="3.10.100.10">
    <property type="entry name" value="Mannose-Binding Protein A, subunit A"/>
    <property type="match status" value="1"/>
</dbReference>
<comment type="subcellular location">
    <subcellularLocation>
        <location evidence="1">Membrane</location>
        <topology evidence="1">Single-pass membrane protein</topology>
    </subcellularLocation>
</comment>
<feature type="transmembrane region" description="Helical" evidence="4">
    <location>
        <begin position="6"/>
        <end position="25"/>
    </location>
</feature>
<dbReference type="SMART" id="SM00034">
    <property type="entry name" value="CLECT"/>
    <property type="match status" value="1"/>
</dbReference>
<dbReference type="CDD" id="cd03593">
    <property type="entry name" value="CLECT_NK_receptors_like"/>
    <property type="match status" value="1"/>
</dbReference>
<organism evidence="6 7">
    <name type="scientific">Anas platyrhynchos platyrhynchos</name>
    <name type="common">Northern mallard</name>
    <dbReference type="NCBI Taxonomy" id="8840"/>
    <lineage>
        <taxon>Eukaryota</taxon>
        <taxon>Metazoa</taxon>
        <taxon>Chordata</taxon>
        <taxon>Craniata</taxon>
        <taxon>Vertebrata</taxon>
        <taxon>Euteleostomi</taxon>
        <taxon>Archelosauria</taxon>
        <taxon>Archosauria</taxon>
        <taxon>Dinosauria</taxon>
        <taxon>Saurischia</taxon>
        <taxon>Theropoda</taxon>
        <taxon>Coelurosauria</taxon>
        <taxon>Aves</taxon>
        <taxon>Neognathae</taxon>
        <taxon>Galloanserae</taxon>
        <taxon>Anseriformes</taxon>
        <taxon>Anatidae</taxon>
        <taxon>Anatinae</taxon>
        <taxon>Anas</taxon>
    </lineage>
</organism>
<dbReference type="Ensembl" id="ENSAPLT00000029373.1">
    <property type="protein sequence ID" value="ENSAPLP00000022066.1"/>
    <property type="gene ID" value="ENSAPLG00000003142.2"/>
</dbReference>
<name>A0A493T893_ANAPP</name>
<proteinExistence type="predicted"/>
<dbReference type="AlphaFoldDB" id="A0A493T893"/>
<dbReference type="PANTHER" id="PTHR46746:SF9">
    <property type="entry name" value="CD209 ANTIGEN-LIKE PROTEIN C-LIKE"/>
    <property type="match status" value="1"/>
</dbReference>
<dbReference type="InterPro" id="IPR016186">
    <property type="entry name" value="C-type_lectin-like/link_sf"/>
</dbReference>
<dbReference type="SUPFAM" id="SSF56436">
    <property type="entry name" value="C-type lectin-like"/>
    <property type="match status" value="1"/>
</dbReference>
<dbReference type="GeneTree" id="ENSGT00940000161161"/>
<dbReference type="GO" id="GO:0016020">
    <property type="term" value="C:membrane"/>
    <property type="evidence" value="ECO:0007669"/>
    <property type="project" value="UniProtKB-SubCell"/>
</dbReference>
<dbReference type="Proteomes" id="UP000016666">
    <property type="component" value="Chromosome 1"/>
</dbReference>
<evidence type="ECO:0000256" key="2">
    <source>
        <dbReference type="ARBA" id="ARBA00022734"/>
    </source>
</evidence>
<dbReference type="InterPro" id="IPR016187">
    <property type="entry name" value="CTDL_fold"/>
</dbReference>
<dbReference type="PANTHER" id="PTHR46746">
    <property type="entry name" value="KILLER CELL LECTIN-LIKE RECEPTOR SUBFAMILY F MEMBER 2"/>
    <property type="match status" value="1"/>
</dbReference>
<reference evidence="6" key="3">
    <citation type="submission" date="2025-09" db="UniProtKB">
        <authorList>
            <consortium name="Ensembl"/>
        </authorList>
    </citation>
    <scope>IDENTIFICATION</scope>
</reference>
<feature type="domain" description="C-type lectin" evidence="5">
    <location>
        <begin position="117"/>
        <end position="227"/>
    </location>
</feature>
<dbReference type="InterPro" id="IPR001304">
    <property type="entry name" value="C-type_lectin-like"/>
</dbReference>
<evidence type="ECO:0000256" key="3">
    <source>
        <dbReference type="ARBA" id="ARBA00023157"/>
    </source>
</evidence>
<feature type="transmembrane region" description="Helical" evidence="4">
    <location>
        <begin position="37"/>
        <end position="57"/>
    </location>
</feature>
<dbReference type="PROSITE" id="PS50041">
    <property type="entry name" value="C_TYPE_LECTIN_2"/>
    <property type="match status" value="1"/>
</dbReference>
<evidence type="ECO:0000313" key="6">
    <source>
        <dbReference type="Ensembl" id="ENSAPLP00000022066.1"/>
    </source>
</evidence>
<evidence type="ECO:0000256" key="4">
    <source>
        <dbReference type="SAM" id="Phobius"/>
    </source>
</evidence>
<reference evidence="6" key="2">
    <citation type="submission" date="2025-08" db="UniProtKB">
        <authorList>
            <consortium name="Ensembl"/>
        </authorList>
    </citation>
    <scope>IDENTIFICATION</scope>
</reference>
<evidence type="ECO:0000259" key="5">
    <source>
        <dbReference type="PROSITE" id="PS50041"/>
    </source>
</evidence>
<protein>
    <recommendedName>
        <fullName evidence="5">C-type lectin domain-containing protein</fullName>
    </recommendedName>
</protein>
<dbReference type="InterPro" id="IPR033992">
    <property type="entry name" value="NKR-like_CTLD"/>
</dbReference>
<evidence type="ECO:0000313" key="7">
    <source>
        <dbReference type="Proteomes" id="UP000016666"/>
    </source>
</evidence>
<keyword evidence="7" id="KW-1185">Reference proteome</keyword>
<keyword evidence="2" id="KW-0430">Lectin</keyword>
<sequence length="235" mass="27251">MMSRETQIYVLGNIICHVYKTILFLAEFSSNSSALRYLAALSGFLNLIFLGAVIALFQQCDLPSSNVWKSRENISESGNISGEDLHENNLLTALKESLCMNTNDSRCELCPIGWKLHYGRCYYYSERSDTWENSRKYCLGRKSELLIIENETEMDFLNKLKDKDIGFVWTGLSFNEDEGKWLWLNDPKHLGHSFTIKGRKKEEKCAAYKLTKMHADNCHSLYRWICRKNAVFLQV</sequence>
<keyword evidence="4" id="KW-0812">Transmembrane</keyword>
<dbReference type="GO" id="GO:0030246">
    <property type="term" value="F:carbohydrate binding"/>
    <property type="evidence" value="ECO:0007669"/>
    <property type="project" value="UniProtKB-KW"/>
</dbReference>
<dbReference type="InterPro" id="IPR051379">
    <property type="entry name" value="C-type_Lectin_Receptor_IMM"/>
</dbReference>
<reference evidence="6 7" key="1">
    <citation type="submission" date="2017-10" db="EMBL/GenBank/DDBJ databases">
        <title>A new Pekin duck reference genome.</title>
        <authorList>
            <person name="Hou Z.-C."/>
            <person name="Zhou Z.-K."/>
            <person name="Zhu F."/>
            <person name="Hou S.-S."/>
        </authorList>
    </citation>
    <scope>NUCLEOTIDE SEQUENCE [LARGE SCALE GENOMIC DNA]</scope>
</reference>